<keyword evidence="5 9" id="KW-0547">Nucleotide-binding</keyword>
<dbReference type="STRING" id="246786.GS18_0200130"/>
<evidence type="ECO:0000256" key="5">
    <source>
        <dbReference type="ARBA" id="ARBA00022741"/>
    </source>
</evidence>
<evidence type="ECO:0000256" key="9">
    <source>
        <dbReference type="HAMAP-Rule" id="MF_00082"/>
    </source>
</evidence>
<evidence type="ECO:0000313" key="12">
    <source>
        <dbReference type="Proteomes" id="UP000028549"/>
    </source>
</evidence>
<dbReference type="GO" id="GO:0003991">
    <property type="term" value="F:acetylglutamate kinase activity"/>
    <property type="evidence" value="ECO:0007669"/>
    <property type="project" value="UniProtKB-UniRule"/>
</dbReference>
<feature type="binding site" evidence="9">
    <location>
        <position position="156"/>
    </location>
    <ligand>
        <name>substrate</name>
    </ligand>
</feature>
<dbReference type="PANTHER" id="PTHR23342">
    <property type="entry name" value="N-ACETYLGLUTAMATE SYNTHASE"/>
    <property type="match status" value="1"/>
</dbReference>
<dbReference type="PRINTS" id="PR00474">
    <property type="entry name" value="GLU5KINASE"/>
</dbReference>
<comment type="catalytic activity">
    <reaction evidence="8 9">
        <text>N-acetyl-L-glutamate + ATP = N-acetyl-L-glutamyl 5-phosphate + ADP</text>
        <dbReference type="Rhea" id="RHEA:14629"/>
        <dbReference type="ChEBI" id="CHEBI:30616"/>
        <dbReference type="ChEBI" id="CHEBI:44337"/>
        <dbReference type="ChEBI" id="CHEBI:57936"/>
        <dbReference type="ChEBI" id="CHEBI:456216"/>
        <dbReference type="EC" id="2.7.2.8"/>
    </reaction>
</comment>
<dbReference type="RefSeq" id="WP_029565127.1">
    <property type="nucleotide sequence ID" value="NZ_JNVC02000001.1"/>
</dbReference>
<keyword evidence="6 9" id="KW-0418">Kinase</keyword>
<keyword evidence="9" id="KW-0963">Cytoplasm</keyword>
<keyword evidence="2 9" id="KW-0055">Arginine biosynthesis</keyword>
<gene>
    <name evidence="9" type="primary">argB</name>
    <name evidence="11" type="ORF">GS18_0200130</name>
</gene>
<dbReference type="InterPro" id="IPR001048">
    <property type="entry name" value="Asp/Glu/Uridylate_kinase"/>
</dbReference>
<comment type="pathway">
    <text evidence="1 9">Amino-acid biosynthesis; L-arginine biosynthesis; N(2)-acetyl-L-ornithine from L-glutamate: step 2/4.</text>
</comment>
<feature type="domain" description="Aspartate/glutamate/uridylate kinase" evidence="10">
    <location>
        <begin position="4"/>
        <end position="233"/>
    </location>
</feature>
<organism evidence="11 12">
    <name type="scientific">Metabacillus indicus</name>
    <name type="common">Bacillus indicus</name>
    <dbReference type="NCBI Taxonomy" id="246786"/>
    <lineage>
        <taxon>Bacteria</taxon>
        <taxon>Bacillati</taxon>
        <taxon>Bacillota</taxon>
        <taxon>Bacilli</taxon>
        <taxon>Bacillales</taxon>
        <taxon>Bacillaceae</taxon>
        <taxon>Metabacillus</taxon>
    </lineage>
</organism>
<dbReference type="EC" id="2.7.2.8" evidence="9"/>
<dbReference type="OrthoDB" id="9803155at2"/>
<dbReference type="Pfam" id="PF00696">
    <property type="entry name" value="AA_kinase"/>
    <property type="match status" value="1"/>
</dbReference>
<name>A0A084H1H9_METID</name>
<evidence type="ECO:0000256" key="1">
    <source>
        <dbReference type="ARBA" id="ARBA00004828"/>
    </source>
</evidence>
<keyword evidence="4 9" id="KW-0808">Transferase</keyword>
<dbReference type="PIRSF" id="PIRSF000728">
    <property type="entry name" value="NAGK"/>
    <property type="match status" value="1"/>
</dbReference>
<feature type="binding site" evidence="9">
    <location>
        <begin position="41"/>
        <end position="42"/>
    </location>
    <ligand>
        <name>substrate</name>
    </ligand>
</feature>
<evidence type="ECO:0000256" key="8">
    <source>
        <dbReference type="ARBA" id="ARBA00048141"/>
    </source>
</evidence>
<evidence type="ECO:0000313" key="11">
    <source>
        <dbReference type="EMBL" id="KEZ53441.1"/>
    </source>
</evidence>
<feature type="site" description="Transition state stabilizer" evidence="9">
    <location>
        <position position="8"/>
    </location>
</feature>
<dbReference type="FunFam" id="3.40.1160.10:FF:000004">
    <property type="entry name" value="Acetylglutamate kinase"/>
    <property type="match status" value="1"/>
</dbReference>
<evidence type="ECO:0000256" key="7">
    <source>
        <dbReference type="ARBA" id="ARBA00022840"/>
    </source>
</evidence>
<comment type="function">
    <text evidence="9">Catalyzes the ATP-dependent phosphorylation of N-acetyl-L-glutamate.</text>
</comment>
<comment type="subcellular location">
    <subcellularLocation>
        <location evidence="9">Cytoplasm</location>
    </subcellularLocation>
</comment>
<dbReference type="Proteomes" id="UP000028549">
    <property type="component" value="Unassembled WGS sequence"/>
</dbReference>
<keyword evidence="3 9" id="KW-0028">Amino-acid biosynthesis</keyword>
<dbReference type="InterPro" id="IPR036393">
    <property type="entry name" value="AceGlu_kinase-like_sf"/>
</dbReference>
<evidence type="ECO:0000256" key="3">
    <source>
        <dbReference type="ARBA" id="ARBA00022605"/>
    </source>
</evidence>
<evidence type="ECO:0000256" key="6">
    <source>
        <dbReference type="ARBA" id="ARBA00022777"/>
    </source>
</evidence>
<dbReference type="InterPro" id="IPR004662">
    <property type="entry name" value="AcgluKinase_fam"/>
</dbReference>
<accession>A0A084H1H9</accession>
<keyword evidence="7 9" id="KW-0067">ATP-binding</keyword>
<dbReference type="GO" id="GO:0005524">
    <property type="term" value="F:ATP binding"/>
    <property type="evidence" value="ECO:0007669"/>
    <property type="project" value="UniProtKB-UniRule"/>
</dbReference>
<evidence type="ECO:0000256" key="4">
    <source>
        <dbReference type="ARBA" id="ARBA00022679"/>
    </source>
</evidence>
<evidence type="ECO:0000256" key="2">
    <source>
        <dbReference type="ARBA" id="ARBA00022571"/>
    </source>
</evidence>
<dbReference type="HAMAP" id="MF_00082">
    <property type="entry name" value="ArgB"/>
    <property type="match status" value="1"/>
</dbReference>
<keyword evidence="12" id="KW-1185">Reference proteome</keyword>
<dbReference type="GO" id="GO:0042450">
    <property type="term" value="P:L-arginine biosynthetic process via ornithine"/>
    <property type="evidence" value="ECO:0007669"/>
    <property type="project" value="UniProtKB-UniRule"/>
</dbReference>
<protein>
    <recommendedName>
        <fullName evidence="9">Acetylglutamate kinase</fullName>
        <ecNumber evidence="9">2.7.2.8</ecNumber>
    </recommendedName>
    <alternativeName>
        <fullName evidence="9">N-acetyl-L-glutamate 5-phosphotransferase</fullName>
    </alternativeName>
    <alternativeName>
        <fullName evidence="9">NAG kinase</fullName>
        <shortName evidence="9">NAGK</shortName>
    </alternativeName>
</protein>
<dbReference type="UniPathway" id="UPA00068">
    <property type="reaction ID" value="UER00107"/>
</dbReference>
<dbReference type="GO" id="GO:0005737">
    <property type="term" value="C:cytoplasm"/>
    <property type="evidence" value="ECO:0007669"/>
    <property type="project" value="UniProtKB-SubCell"/>
</dbReference>
<dbReference type="AlphaFoldDB" id="A0A084H1H9"/>
<sequence length="259" mass="27132">MDRTVVLKCGGSTVDELSGDFFESLHELISHGHRVVIVHGGGPAINAALKSMNVQTEFIGGQRKTTKQVLDVAEMVLAGQINKQLVRALQQHGFKAAGIAGCDGGTLTGEHLNEQELGHVGQITAVDDHLIETLLKGGYIPVIAPLAKTKDHGTLNVNADTAAAAVASALGANQLLFVTDVEGIMKEQVVIQHTTPDEIAEMIGTGIISGGMIPKVQAAIKSLSQTLKEVMIVSGKRKFASEASIFGTKITAGKEAALK</sequence>
<dbReference type="EMBL" id="JNVC02000001">
    <property type="protein sequence ID" value="KEZ53441.1"/>
    <property type="molecule type" value="Genomic_DNA"/>
</dbReference>
<comment type="similarity">
    <text evidence="9">Belongs to the acetylglutamate kinase family. ArgB subfamily.</text>
</comment>
<comment type="caution">
    <text evidence="11">The sequence shown here is derived from an EMBL/GenBank/DDBJ whole genome shotgun (WGS) entry which is preliminary data.</text>
</comment>
<dbReference type="InterPro" id="IPR037528">
    <property type="entry name" value="ArgB"/>
</dbReference>
<dbReference type="SUPFAM" id="SSF53633">
    <property type="entry name" value="Carbamate kinase-like"/>
    <property type="match status" value="1"/>
</dbReference>
<proteinExistence type="inferred from homology"/>
<evidence type="ECO:0000259" key="10">
    <source>
        <dbReference type="Pfam" id="PF00696"/>
    </source>
</evidence>
<dbReference type="Gene3D" id="3.40.1160.10">
    <property type="entry name" value="Acetylglutamate kinase-like"/>
    <property type="match status" value="1"/>
</dbReference>
<reference evidence="11 12" key="1">
    <citation type="journal article" date="2005" name="Int. J. Syst. Evol. Microbiol.">
        <title>Bacillus cibi sp. nov., isolated from jeotgal, a traditional Korean fermented seafood.</title>
        <authorList>
            <person name="Yoon J.H."/>
            <person name="Lee C.H."/>
            <person name="Oh T.K."/>
        </authorList>
    </citation>
    <scope>NUCLEOTIDE SEQUENCE [LARGE SCALE GENOMIC DNA]</scope>
    <source>
        <strain evidence="11 12">DSM 16189</strain>
    </source>
</reference>
<feature type="site" description="Transition state stabilizer" evidence="9">
    <location>
        <position position="215"/>
    </location>
</feature>
<dbReference type="NCBIfam" id="TIGR00761">
    <property type="entry name" value="argB"/>
    <property type="match status" value="1"/>
</dbReference>
<dbReference type="PANTHER" id="PTHR23342:SF0">
    <property type="entry name" value="N-ACETYLGLUTAMATE SYNTHASE, MITOCHONDRIAL"/>
    <property type="match status" value="1"/>
</dbReference>
<dbReference type="InterPro" id="IPR001057">
    <property type="entry name" value="Glu/AcGlu_kinase"/>
</dbReference>
<feature type="binding site" evidence="9">
    <location>
        <position position="63"/>
    </location>
    <ligand>
        <name>substrate</name>
    </ligand>
</feature>
<dbReference type="CDD" id="cd04238">
    <property type="entry name" value="AAK_NAGK-like"/>
    <property type="match status" value="1"/>
</dbReference>